<feature type="transmembrane region" description="Helical" evidence="1">
    <location>
        <begin position="260"/>
        <end position="280"/>
    </location>
</feature>
<keyword evidence="1" id="KW-0812">Transmembrane</keyword>
<dbReference type="EMBL" id="JASPKZ010003049">
    <property type="protein sequence ID" value="KAJ9594373.1"/>
    <property type="molecule type" value="Genomic_DNA"/>
</dbReference>
<sequence>MEELLALKPLETHGVSVKCLRDIGQTLLNILARTSWALNMLDATSKIPSGILVGNVMEFGNYDQCLDVKVNKPWGSFTGQHCLVLLPISPQSFNFSSALLQGSDLDYISLGLSLCIPSTCKPEDLQYGLSFINKNLTVSPLLCHTQDEPPLQTIEWIAIYVLISLVVLCVFSTSYDLLFTEKDKHNKLLTTFSVYTNGKNLFTTESSSGSLEALHGIRFLSIVWILEGHVMMFVTQTPSINFLQSLELGRTWLHTISESAPFAIDTFLLMSGLLISYVFMNSMKSGKKFNILLYYLHRLVRIMPVLGLLTLIQVSIVRRMGYGPLYEFAVTKKIIEPCVDYWWTTLLHVQNYVNPLKVCVPTSWYLAVDLQLYLISPIILFGLLKKTRITYVFICTASLIGIIIIFIQSSLTEISPNYVHINLQMPASFYYTHMRYVPWLIGIILGYILHETTAWRSEVKFGLSRLSKVIVTCGWLFAILCTVGSIISIHPFSQKDYVYNPIEASLYFALTRPLWSLGVAWIIFACVSGYGGILNAILSWPGFRPLSRLTFCIYLLNFQILGFMVFTLKVNPYINSINQ</sequence>
<dbReference type="AlphaFoldDB" id="A0AAD8EL75"/>
<feature type="transmembrane region" description="Helical" evidence="1">
    <location>
        <begin position="292"/>
        <end position="316"/>
    </location>
</feature>
<feature type="transmembrane region" description="Helical" evidence="1">
    <location>
        <begin position="364"/>
        <end position="384"/>
    </location>
</feature>
<dbReference type="InterPro" id="IPR006621">
    <property type="entry name" value="Nose-resist-to-fluoxetine_N"/>
</dbReference>
<keyword evidence="1" id="KW-1133">Transmembrane helix</keyword>
<feature type="transmembrane region" description="Helical" evidence="1">
    <location>
        <begin position="391"/>
        <end position="409"/>
    </location>
</feature>
<feature type="domain" description="Nose resistant-to-fluoxetine protein N-terminal" evidence="2">
    <location>
        <begin position="16"/>
        <end position="145"/>
    </location>
</feature>
<dbReference type="InterPro" id="IPR002656">
    <property type="entry name" value="Acyl_transf_3_dom"/>
</dbReference>
<name>A0AAD8EL75_DIPPU</name>
<evidence type="ECO:0000256" key="1">
    <source>
        <dbReference type="SAM" id="Phobius"/>
    </source>
</evidence>
<dbReference type="Proteomes" id="UP001233999">
    <property type="component" value="Unassembled WGS sequence"/>
</dbReference>
<dbReference type="Pfam" id="PF01757">
    <property type="entry name" value="Acyl_transf_3"/>
    <property type="match status" value="1"/>
</dbReference>
<comment type="caution">
    <text evidence="3">The sequence shown here is derived from an EMBL/GenBank/DDBJ whole genome shotgun (WGS) entry which is preliminary data.</text>
</comment>
<evidence type="ECO:0000313" key="4">
    <source>
        <dbReference type="Proteomes" id="UP001233999"/>
    </source>
</evidence>
<gene>
    <name evidence="3" type="ORF">L9F63_014196</name>
</gene>
<accession>A0AAD8EL75</accession>
<evidence type="ECO:0000259" key="2">
    <source>
        <dbReference type="SMART" id="SM00703"/>
    </source>
</evidence>
<dbReference type="PANTHER" id="PTHR11161">
    <property type="entry name" value="O-ACYLTRANSFERASE"/>
    <property type="match status" value="1"/>
</dbReference>
<dbReference type="PANTHER" id="PTHR11161:SF0">
    <property type="entry name" value="O-ACYLTRANSFERASE LIKE PROTEIN"/>
    <property type="match status" value="1"/>
</dbReference>
<feature type="transmembrane region" description="Helical" evidence="1">
    <location>
        <begin position="549"/>
        <end position="568"/>
    </location>
</feature>
<feature type="transmembrane region" description="Helical" evidence="1">
    <location>
        <begin position="156"/>
        <end position="178"/>
    </location>
</feature>
<dbReference type="GO" id="GO:0016747">
    <property type="term" value="F:acyltransferase activity, transferring groups other than amino-acyl groups"/>
    <property type="evidence" value="ECO:0007669"/>
    <property type="project" value="InterPro"/>
</dbReference>
<dbReference type="InterPro" id="IPR052728">
    <property type="entry name" value="O2_lipid_transport_reg"/>
</dbReference>
<feature type="transmembrane region" description="Helical" evidence="1">
    <location>
        <begin position="429"/>
        <end position="449"/>
    </location>
</feature>
<keyword evidence="4" id="KW-1185">Reference proteome</keyword>
<reference evidence="3" key="1">
    <citation type="journal article" date="2023" name="IScience">
        <title>Live-bearing cockroach genome reveals convergent evolutionary mechanisms linked to viviparity in insects and beyond.</title>
        <authorList>
            <person name="Fouks B."/>
            <person name="Harrison M.C."/>
            <person name="Mikhailova A.A."/>
            <person name="Marchal E."/>
            <person name="English S."/>
            <person name="Carruthers M."/>
            <person name="Jennings E.C."/>
            <person name="Chiamaka E.L."/>
            <person name="Frigard R.A."/>
            <person name="Pippel M."/>
            <person name="Attardo G.M."/>
            <person name="Benoit J.B."/>
            <person name="Bornberg-Bauer E."/>
            <person name="Tobe S.S."/>
        </authorList>
    </citation>
    <scope>NUCLEOTIDE SEQUENCE</scope>
    <source>
        <strain evidence="3">Stay&amp;Tobe</strain>
    </source>
</reference>
<proteinExistence type="predicted"/>
<feature type="non-terminal residue" evidence="3">
    <location>
        <position position="579"/>
    </location>
</feature>
<feature type="transmembrane region" description="Helical" evidence="1">
    <location>
        <begin position="219"/>
        <end position="240"/>
    </location>
</feature>
<feature type="transmembrane region" description="Helical" evidence="1">
    <location>
        <begin position="513"/>
        <end position="537"/>
    </location>
</feature>
<evidence type="ECO:0000313" key="3">
    <source>
        <dbReference type="EMBL" id="KAJ9594373.1"/>
    </source>
</evidence>
<dbReference type="SMART" id="SM00703">
    <property type="entry name" value="NRF"/>
    <property type="match status" value="1"/>
</dbReference>
<dbReference type="Pfam" id="PF20146">
    <property type="entry name" value="NRF"/>
    <property type="match status" value="1"/>
</dbReference>
<keyword evidence="1" id="KW-0472">Membrane</keyword>
<organism evidence="3 4">
    <name type="scientific">Diploptera punctata</name>
    <name type="common">Pacific beetle cockroach</name>
    <dbReference type="NCBI Taxonomy" id="6984"/>
    <lineage>
        <taxon>Eukaryota</taxon>
        <taxon>Metazoa</taxon>
        <taxon>Ecdysozoa</taxon>
        <taxon>Arthropoda</taxon>
        <taxon>Hexapoda</taxon>
        <taxon>Insecta</taxon>
        <taxon>Pterygota</taxon>
        <taxon>Neoptera</taxon>
        <taxon>Polyneoptera</taxon>
        <taxon>Dictyoptera</taxon>
        <taxon>Blattodea</taxon>
        <taxon>Blaberoidea</taxon>
        <taxon>Blaberidae</taxon>
        <taxon>Diplopterinae</taxon>
        <taxon>Diploptera</taxon>
    </lineage>
</organism>
<protein>
    <recommendedName>
        <fullName evidence="2">Nose resistant-to-fluoxetine protein N-terminal domain-containing protein</fullName>
    </recommendedName>
</protein>
<feature type="transmembrane region" description="Helical" evidence="1">
    <location>
        <begin position="469"/>
        <end position="493"/>
    </location>
</feature>
<reference evidence="3" key="2">
    <citation type="submission" date="2023-05" db="EMBL/GenBank/DDBJ databases">
        <authorList>
            <person name="Fouks B."/>
        </authorList>
    </citation>
    <scope>NUCLEOTIDE SEQUENCE</scope>
    <source>
        <strain evidence="3">Stay&amp;Tobe</strain>
        <tissue evidence="3">Testes</tissue>
    </source>
</reference>